<evidence type="ECO:0000313" key="2">
    <source>
        <dbReference type="Proteomes" id="UP000183376"/>
    </source>
</evidence>
<evidence type="ECO:0000313" key="1">
    <source>
        <dbReference type="EMBL" id="SDM33416.1"/>
    </source>
</evidence>
<dbReference type="STRING" id="211114.SAMN04489726_1084"/>
<dbReference type="OrthoDB" id="6957847at2"/>
<protein>
    <submittedName>
        <fullName evidence="1">Uncharacterized protein</fullName>
    </submittedName>
</protein>
<name>A0A1G9SD43_ALLAB</name>
<gene>
    <name evidence="1" type="ORF">SAMN04489726_1084</name>
</gene>
<dbReference type="AlphaFoldDB" id="A0A1G9SD43"/>
<dbReference type="SUPFAM" id="SSF160424">
    <property type="entry name" value="BH3703-like"/>
    <property type="match status" value="1"/>
</dbReference>
<dbReference type="eggNOG" id="COG0457">
    <property type="taxonomic scope" value="Bacteria"/>
</dbReference>
<dbReference type="RefSeq" id="WP_052407866.1">
    <property type="nucleotide sequence ID" value="NZ_JOEF01000024.1"/>
</dbReference>
<proteinExistence type="predicted"/>
<keyword evidence="2" id="KW-1185">Reference proteome</keyword>
<dbReference type="EMBL" id="LT629701">
    <property type="protein sequence ID" value="SDM33416.1"/>
    <property type="molecule type" value="Genomic_DNA"/>
</dbReference>
<accession>A0A1G9SD43</accession>
<dbReference type="Proteomes" id="UP000183376">
    <property type="component" value="Chromosome I"/>
</dbReference>
<sequence length="238" mass="27354">MLSPTEQNDLLAEIARLLSTVVPQSFQLAELNGFVLAGTSGYQLLVDKGDPEKMRRVQVPFGLDEVMRELRRGMYDPERGSWYSLVFELSGDGKYSVRYNYDRRPSKSILDDEFSRDLSNFPRAEEHIPEWLKDLMSTASNVFGLVLDNPDLPNPHRIAEAFRDAGWTTEMNEDTEYALTTDWARLSTKNTYPFVRFAGRAELSRIAELEAVLAVLPWRAEFETYDDRGLLLREFKIA</sequence>
<dbReference type="InterPro" id="IPR036170">
    <property type="entry name" value="YezG-like_sf"/>
</dbReference>
<reference evidence="1 2" key="1">
    <citation type="submission" date="2016-10" db="EMBL/GenBank/DDBJ databases">
        <authorList>
            <person name="de Groot N.N."/>
        </authorList>
    </citation>
    <scope>NUCLEOTIDE SEQUENCE [LARGE SCALE GENOMIC DNA]</scope>
    <source>
        <strain evidence="1 2">DSM 44149</strain>
    </source>
</reference>
<organism evidence="1 2">
    <name type="scientific">Allokutzneria albata</name>
    <name type="common">Kibdelosporangium albatum</name>
    <dbReference type="NCBI Taxonomy" id="211114"/>
    <lineage>
        <taxon>Bacteria</taxon>
        <taxon>Bacillati</taxon>
        <taxon>Actinomycetota</taxon>
        <taxon>Actinomycetes</taxon>
        <taxon>Pseudonocardiales</taxon>
        <taxon>Pseudonocardiaceae</taxon>
        <taxon>Allokutzneria</taxon>
    </lineage>
</organism>